<keyword evidence="3" id="KW-1003">Cell membrane</keyword>
<feature type="transmembrane region" description="Helical" evidence="7">
    <location>
        <begin position="69"/>
        <end position="88"/>
    </location>
</feature>
<feature type="domain" description="EamA" evidence="8">
    <location>
        <begin position="150"/>
        <end position="283"/>
    </location>
</feature>
<keyword evidence="5 7" id="KW-1133">Transmembrane helix</keyword>
<keyword evidence="6 7" id="KW-0472">Membrane</keyword>
<organism evidence="9 10">
    <name type="scientific">Emergencia timonensis</name>
    <dbReference type="NCBI Taxonomy" id="1776384"/>
    <lineage>
        <taxon>Bacteria</taxon>
        <taxon>Bacillati</taxon>
        <taxon>Bacillota</taxon>
        <taxon>Clostridia</taxon>
        <taxon>Peptostreptococcales</taxon>
        <taxon>Anaerovoracaceae</taxon>
        <taxon>Emergencia</taxon>
    </lineage>
</organism>
<dbReference type="SUPFAM" id="SSF103481">
    <property type="entry name" value="Multidrug resistance efflux transporter EmrE"/>
    <property type="match status" value="2"/>
</dbReference>
<dbReference type="STRING" id="1776384.GCA_900086585_03941"/>
<feature type="transmembrane region" description="Helical" evidence="7">
    <location>
        <begin position="182"/>
        <end position="200"/>
    </location>
</feature>
<evidence type="ECO:0000256" key="5">
    <source>
        <dbReference type="ARBA" id="ARBA00022989"/>
    </source>
</evidence>
<evidence type="ECO:0000256" key="4">
    <source>
        <dbReference type="ARBA" id="ARBA00022692"/>
    </source>
</evidence>
<accession>A0A415E3V7</accession>
<dbReference type="RefSeq" id="WP_118334989.1">
    <property type="nucleotide sequence ID" value="NZ_AP025567.1"/>
</dbReference>
<evidence type="ECO:0000256" key="1">
    <source>
        <dbReference type="ARBA" id="ARBA00004651"/>
    </source>
</evidence>
<evidence type="ECO:0000256" key="7">
    <source>
        <dbReference type="SAM" id="Phobius"/>
    </source>
</evidence>
<protein>
    <submittedName>
        <fullName evidence="9">DMT family transporter</fullName>
    </submittedName>
</protein>
<dbReference type="InterPro" id="IPR050638">
    <property type="entry name" value="AA-Vitamin_Transporters"/>
</dbReference>
<feature type="transmembrane region" description="Helical" evidence="7">
    <location>
        <begin position="125"/>
        <end position="141"/>
    </location>
</feature>
<feature type="domain" description="EamA" evidence="8">
    <location>
        <begin position="7"/>
        <end position="140"/>
    </location>
</feature>
<feature type="transmembrane region" description="Helical" evidence="7">
    <location>
        <begin position="268"/>
        <end position="286"/>
    </location>
</feature>
<dbReference type="InterPro" id="IPR037185">
    <property type="entry name" value="EmrE-like"/>
</dbReference>
<feature type="transmembrane region" description="Helical" evidence="7">
    <location>
        <begin position="212"/>
        <end position="231"/>
    </location>
</feature>
<feature type="transmembrane region" description="Helical" evidence="7">
    <location>
        <begin position="147"/>
        <end position="170"/>
    </location>
</feature>
<gene>
    <name evidence="9" type="ORF">DW099_07995</name>
</gene>
<evidence type="ECO:0000256" key="6">
    <source>
        <dbReference type="ARBA" id="ARBA00023136"/>
    </source>
</evidence>
<evidence type="ECO:0000313" key="10">
    <source>
        <dbReference type="Proteomes" id="UP000284841"/>
    </source>
</evidence>
<feature type="transmembrane region" description="Helical" evidence="7">
    <location>
        <begin position="36"/>
        <end position="57"/>
    </location>
</feature>
<evidence type="ECO:0000256" key="2">
    <source>
        <dbReference type="ARBA" id="ARBA00007362"/>
    </source>
</evidence>
<dbReference type="GO" id="GO:0005886">
    <property type="term" value="C:plasma membrane"/>
    <property type="evidence" value="ECO:0007669"/>
    <property type="project" value="UniProtKB-SubCell"/>
</dbReference>
<dbReference type="InterPro" id="IPR000620">
    <property type="entry name" value="EamA_dom"/>
</dbReference>
<dbReference type="Pfam" id="PF00892">
    <property type="entry name" value="EamA"/>
    <property type="match status" value="2"/>
</dbReference>
<feature type="transmembrane region" description="Helical" evidence="7">
    <location>
        <begin position="94"/>
        <end position="118"/>
    </location>
</feature>
<dbReference type="Proteomes" id="UP000284841">
    <property type="component" value="Unassembled WGS sequence"/>
</dbReference>
<feature type="transmembrane region" description="Helical" evidence="7">
    <location>
        <begin position="243"/>
        <end position="262"/>
    </location>
</feature>
<comment type="subcellular location">
    <subcellularLocation>
        <location evidence="1">Cell membrane</location>
        <topology evidence="1">Multi-pass membrane protein</topology>
    </subcellularLocation>
</comment>
<sequence length="297" mass="31994">MKSDVKKGTLCAICSALVFGLTPVLASITFDMGSNALTLTFYRNTMAVPVLLVMLLVRKIDLRINRRELVTLAAISVAFSAPTTYILYAAYDYIGVGLSTTLHFLYPMFTVLFAWMLFKQKPDKVKIIALILATSGVALATGNSDSFALSGIILAVASAVTYAGYLLGIEQTSVHKMDSMKAMFYMCIFCGMTVSLFDLPRGNIVYALEPLILLYTFILSVANSAFAYVLLIVGVKLIGAGNAAIFSMLEPVSGVIAGVIFLGEGLPALKLISCLLILIAVAMPIIKDRNDSLHDET</sequence>
<evidence type="ECO:0000256" key="3">
    <source>
        <dbReference type="ARBA" id="ARBA00022475"/>
    </source>
</evidence>
<proteinExistence type="inferred from homology"/>
<keyword evidence="10" id="KW-1185">Reference proteome</keyword>
<dbReference type="AlphaFoldDB" id="A0A415E3V7"/>
<comment type="caution">
    <text evidence="9">The sequence shown here is derived from an EMBL/GenBank/DDBJ whole genome shotgun (WGS) entry which is preliminary data.</text>
</comment>
<dbReference type="EMBL" id="QRMS01000002">
    <property type="protein sequence ID" value="RHJ88337.1"/>
    <property type="molecule type" value="Genomic_DNA"/>
</dbReference>
<dbReference type="PANTHER" id="PTHR32322">
    <property type="entry name" value="INNER MEMBRANE TRANSPORTER"/>
    <property type="match status" value="1"/>
</dbReference>
<evidence type="ECO:0000259" key="8">
    <source>
        <dbReference type="Pfam" id="PF00892"/>
    </source>
</evidence>
<reference evidence="9 10" key="1">
    <citation type="submission" date="2018-08" db="EMBL/GenBank/DDBJ databases">
        <title>A genome reference for cultivated species of the human gut microbiota.</title>
        <authorList>
            <person name="Zou Y."/>
            <person name="Xue W."/>
            <person name="Luo G."/>
        </authorList>
    </citation>
    <scope>NUCLEOTIDE SEQUENCE [LARGE SCALE GENOMIC DNA]</scope>
    <source>
        <strain evidence="9 10">AM07-24</strain>
    </source>
</reference>
<dbReference type="OrthoDB" id="9808556at2"/>
<comment type="similarity">
    <text evidence="2">Belongs to the EamA transporter family.</text>
</comment>
<evidence type="ECO:0000313" key="9">
    <source>
        <dbReference type="EMBL" id="RHJ88337.1"/>
    </source>
</evidence>
<keyword evidence="4 7" id="KW-0812">Transmembrane</keyword>
<name>A0A415E3V7_9FIRM</name>
<dbReference type="PANTHER" id="PTHR32322:SF18">
    <property type="entry name" value="S-ADENOSYLMETHIONINE_S-ADENOSYLHOMOCYSTEINE TRANSPORTER"/>
    <property type="match status" value="1"/>
</dbReference>